<accession>A0ABS7U387</accession>
<proteinExistence type="predicted"/>
<reference evidence="1" key="1">
    <citation type="submission" date="2021-08" db="EMBL/GenBank/DDBJ databases">
        <authorList>
            <person name="Stevens D.C."/>
        </authorList>
    </citation>
    <scope>NUCLEOTIDE SEQUENCE</scope>
    <source>
        <strain evidence="1">DSM 53165</strain>
    </source>
</reference>
<name>A0ABS7U387_9BACT</name>
<evidence type="ECO:0000313" key="2">
    <source>
        <dbReference type="Proteomes" id="UP001139031"/>
    </source>
</evidence>
<gene>
    <name evidence="1" type="ORF">K7C98_37710</name>
</gene>
<dbReference type="RefSeq" id="WP_224196737.1">
    <property type="nucleotide sequence ID" value="NZ_JAIRAU010000054.1"/>
</dbReference>
<evidence type="ECO:0000313" key="1">
    <source>
        <dbReference type="EMBL" id="MBZ5715005.1"/>
    </source>
</evidence>
<evidence type="ECO:0008006" key="3">
    <source>
        <dbReference type="Google" id="ProtNLM"/>
    </source>
</evidence>
<protein>
    <recommendedName>
        <fullName evidence="3">Lipoprotein</fullName>
    </recommendedName>
</protein>
<dbReference type="PROSITE" id="PS51257">
    <property type="entry name" value="PROKAR_LIPOPROTEIN"/>
    <property type="match status" value="1"/>
</dbReference>
<comment type="caution">
    <text evidence="1">The sequence shown here is derived from an EMBL/GenBank/DDBJ whole genome shotgun (WGS) entry which is preliminary data.</text>
</comment>
<dbReference type="Proteomes" id="UP001139031">
    <property type="component" value="Unassembled WGS sequence"/>
</dbReference>
<organism evidence="1 2">
    <name type="scientific">Nannocystis pusilla</name>
    <dbReference type="NCBI Taxonomy" id="889268"/>
    <lineage>
        <taxon>Bacteria</taxon>
        <taxon>Pseudomonadati</taxon>
        <taxon>Myxococcota</taxon>
        <taxon>Polyangia</taxon>
        <taxon>Nannocystales</taxon>
        <taxon>Nannocystaceae</taxon>
        <taxon>Nannocystis</taxon>
    </lineage>
</organism>
<dbReference type="EMBL" id="JAIRAU010000054">
    <property type="protein sequence ID" value="MBZ5715005.1"/>
    <property type="molecule type" value="Genomic_DNA"/>
</dbReference>
<sequence>MRGRALIIVAAALSACEGPLEVFEGEHVVVRAEPGFDLCGGTMAHMDEFVARLAAEMQQAPPTGDERIEFRWYPGEHWALLPCRRSAFGCARGDEVFSVLMPHNHELVHALASERSRRALPFFAEGLAEGYQGLHWQADGLTELPLGQAKRVQDELGGGPAELGLASVGFVRLLVQQHGMAKFLALYSLLSRRSSVTDVDEALRTVLGVSLDESIAAFEALPADCIRPQLDPKLLECSAPALEWDDSRLAVFRMLDCSQDDAVGPYDGDHLQVLHTLTVREPGTFELRAIAERPDEAVSLNAVVMTPCSGCGGGPPIRVLARERARADLAAGRYSLRWMGPAAVPTTLGFLLERVDASEPGGP</sequence>
<keyword evidence="2" id="KW-1185">Reference proteome</keyword>